<evidence type="ECO:0000313" key="8">
    <source>
        <dbReference type="Proteomes" id="UP000835052"/>
    </source>
</evidence>
<evidence type="ECO:0000256" key="5">
    <source>
        <dbReference type="ARBA" id="ARBA00023136"/>
    </source>
</evidence>
<accession>A0A8S1HJZ9</accession>
<dbReference type="InterPro" id="IPR006214">
    <property type="entry name" value="Bax_inhibitor_1-related"/>
</dbReference>
<feature type="transmembrane region" description="Helical" evidence="6">
    <location>
        <begin position="178"/>
        <end position="195"/>
    </location>
</feature>
<feature type="transmembrane region" description="Helical" evidence="6">
    <location>
        <begin position="69"/>
        <end position="86"/>
    </location>
</feature>
<proteinExistence type="inferred from homology"/>
<dbReference type="CDD" id="cd10430">
    <property type="entry name" value="BI-1"/>
    <property type="match status" value="1"/>
</dbReference>
<evidence type="ECO:0000256" key="2">
    <source>
        <dbReference type="ARBA" id="ARBA00010350"/>
    </source>
</evidence>
<comment type="subcellular location">
    <subcellularLocation>
        <location evidence="1">Membrane</location>
        <topology evidence="1">Multi-pass membrane protein</topology>
    </subcellularLocation>
</comment>
<evidence type="ECO:0000256" key="4">
    <source>
        <dbReference type="ARBA" id="ARBA00022989"/>
    </source>
</evidence>
<comment type="similarity">
    <text evidence="2 6">Belongs to the BI1 family.</text>
</comment>
<dbReference type="Pfam" id="PF01027">
    <property type="entry name" value="Bax1-I"/>
    <property type="match status" value="1"/>
</dbReference>
<feature type="transmembrane region" description="Helical" evidence="6">
    <location>
        <begin position="98"/>
        <end position="120"/>
    </location>
</feature>
<keyword evidence="4 6" id="KW-1133">Transmembrane helix</keyword>
<protein>
    <recommendedName>
        <fullName evidence="9">Bax inhibitor 1</fullName>
    </recommendedName>
</protein>
<dbReference type="GO" id="GO:0033119">
    <property type="term" value="P:negative regulation of RNA splicing"/>
    <property type="evidence" value="ECO:0007669"/>
    <property type="project" value="TreeGrafter"/>
</dbReference>
<name>A0A8S1HJZ9_9PELO</name>
<dbReference type="PANTHER" id="PTHR23291:SF32">
    <property type="entry name" value="BAX INHIBITOR 1"/>
    <property type="match status" value="1"/>
</dbReference>
<dbReference type="GO" id="GO:0034620">
    <property type="term" value="P:cellular response to unfolded protein"/>
    <property type="evidence" value="ECO:0007669"/>
    <property type="project" value="TreeGrafter"/>
</dbReference>
<feature type="transmembrane region" description="Helical" evidence="6">
    <location>
        <begin position="126"/>
        <end position="146"/>
    </location>
</feature>
<dbReference type="PANTHER" id="PTHR23291">
    <property type="entry name" value="BAX INHIBITOR-RELATED"/>
    <property type="match status" value="1"/>
</dbReference>
<keyword evidence="5 6" id="KW-0472">Membrane</keyword>
<feature type="transmembrane region" description="Helical" evidence="6">
    <location>
        <begin position="43"/>
        <end position="63"/>
    </location>
</feature>
<dbReference type="GO" id="GO:0019899">
    <property type="term" value="F:enzyme binding"/>
    <property type="evidence" value="ECO:0007669"/>
    <property type="project" value="TreeGrafter"/>
</dbReference>
<evidence type="ECO:0000256" key="6">
    <source>
        <dbReference type="RuleBase" id="RU004379"/>
    </source>
</evidence>
<feature type="transmembrane region" description="Helical" evidence="6">
    <location>
        <begin position="153"/>
        <end position="172"/>
    </location>
</feature>
<comment type="caution">
    <text evidence="7">The sequence shown here is derived from an EMBL/GenBank/DDBJ whole genome shotgun (WGS) entry which is preliminary data.</text>
</comment>
<sequence>MNRFQSRQEERQGPTAFFSNAQRAFRGLDVPLEKSVLDHLRNVYSTVAVGVGAATVGAGIHLFTNIFRANFFFSLGSIFLMYKLISTPNTRENQQMRLAMFLGFCGITGLSTGPLLEHVIAIDPSIVMTALLSSTVVFGAFTLAALYAPTTKFIHLGGTLASASLVLLISAFFAPYKLILFAGLALTVGFILYDTQMIVEKNRRGDDDYVWHSVELFIDFANMFRHILIILADKRRAEDNNRNKRRN</sequence>
<evidence type="ECO:0008006" key="9">
    <source>
        <dbReference type="Google" id="ProtNLM"/>
    </source>
</evidence>
<keyword evidence="8" id="KW-1185">Reference proteome</keyword>
<dbReference type="AlphaFoldDB" id="A0A8S1HJZ9"/>
<dbReference type="Proteomes" id="UP000835052">
    <property type="component" value="Unassembled WGS sequence"/>
</dbReference>
<dbReference type="EMBL" id="CAJGYM010000047">
    <property type="protein sequence ID" value="CAD6194798.1"/>
    <property type="molecule type" value="Genomic_DNA"/>
</dbReference>
<evidence type="ECO:0000256" key="3">
    <source>
        <dbReference type="ARBA" id="ARBA00022692"/>
    </source>
</evidence>
<gene>
    <name evidence="7" type="ORF">CAUJ_LOCUS10717</name>
</gene>
<dbReference type="OrthoDB" id="1277691at2759"/>
<dbReference type="GO" id="GO:2001234">
    <property type="term" value="P:negative regulation of apoptotic signaling pathway"/>
    <property type="evidence" value="ECO:0007669"/>
    <property type="project" value="TreeGrafter"/>
</dbReference>
<organism evidence="7 8">
    <name type="scientific">Caenorhabditis auriculariae</name>
    <dbReference type="NCBI Taxonomy" id="2777116"/>
    <lineage>
        <taxon>Eukaryota</taxon>
        <taxon>Metazoa</taxon>
        <taxon>Ecdysozoa</taxon>
        <taxon>Nematoda</taxon>
        <taxon>Chromadorea</taxon>
        <taxon>Rhabditida</taxon>
        <taxon>Rhabditina</taxon>
        <taxon>Rhabditomorpha</taxon>
        <taxon>Rhabditoidea</taxon>
        <taxon>Rhabditidae</taxon>
        <taxon>Peloderinae</taxon>
        <taxon>Caenorhabditis</taxon>
    </lineage>
</organism>
<evidence type="ECO:0000256" key="1">
    <source>
        <dbReference type="ARBA" id="ARBA00004141"/>
    </source>
</evidence>
<evidence type="ECO:0000313" key="7">
    <source>
        <dbReference type="EMBL" id="CAD6194798.1"/>
    </source>
</evidence>
<dbReference type="GO" id="GO:0031966">
    <property type="term" value="C:mitochondrial membrane"/>
    <property type="evidence" value="ECO:0007669"/>
    <property type="project" value="TreeGrafter"/>
</dbReference>
<reference evidence="7" key="1">
    <citation type="submission" date="2020-10" db="EMBL/GenBank/DDBJ databases">
        <authorList>
            <person name="Kikuchi T."/>
        </authorList>
    </citation>
    <scope>NUCLEOTIDE SEQUENCE</scope>
    <source>
        <strain evidence="7">NKZ352</strain>
    </source>
</reference>
<keyword evidence="3 6" id="KW-0812">Transmembrane</keyword>